<dbReference type="GO" id="GO:0006720">
    <property type="term" value="P:isoprenoid metabolic process"/>
    <property type="evidence" value="ECO:0007669"/>
    <property type="project" value="UniProtKB-ARBA"/>
</dbReference>
<dbReference type="PANTHER" id="PTHR31739:SF25">
    <property type="entry name" value="(E,E)-GERANYLLINALOOL SYNTHASE"/>
    <property type="match status" value="1"/>
</dbReference>
<accession>A0ABD1S2W6</accession>
<comment type="caution">
    <text evidence="2">The sequence shown here is derived from an EMBL/GenBank/DDBJ whole genome shotgun (WGS) entry which is preliminary data.</text>
</comment>
<dbReference type="SUPFAM" id="SSF48576">
    <property type="entry name" value="Terpenoid synthases"/>
    <property type="match status" value="1"/>
</dbReference>
<dbReference type="Pfam" id="PF19086">
    <property type="entry name" value="Terpene_syn_C_2"/>
    <property type="match status" value="1"/>
</dbReference>
<keyword evidence="3" id="KW-1185">Reference proteome</keyword>
<keyword evidence="1" id="KW-0460">Magnesium</keyword>
<reference evidence="3" key="1">
    <citation type="submission" date="2024-07" db="EMBL/GenBank/DDBJ databases">
        <title>Two chromosome-level genome assemblies of Korean endemic species Abeliophyllum distichum and Forsythia ovata (Oleaceae).</title>
        <authorList>
            <person name="Jang H."/>
        </authorList>
    </citation>
    <scope>NUCLEOTIDE SEQUENCE [LARGE SCALE GENOMIC DNA]</scope>
</reference>
<proteinExistence type="predicted"/>
<dbReference type="Gene3D" id="1.10.600.10">
    <property type="entry name" value="Farnesyl Diphosphate Synthase"/>
    <property type="match status" value="1"/>
</dbReference>
<gene>
    <name evidence="2" type="ORF">Fot_38838</name>
</gene>
<dbReference type="Proteomes" id="UP001604277">
    <property type="component" value="Unassembled WGS sequence"/>
</dbReference>
<dbReference type="InterPro" id="IPR050148">
    <property type="entry name" value="Terpene_synthase-like"/>
</dbReference>
<sequence length="144" mass="16425">MISIAAHTTILPASRFLNPGLPNERLEPAEYENTTKLLMVITGFLNDTRSNQKEKADGKMNLVLLHQNENPQACIDESIAYVKEIVEMNRKEFLKHVLMDGFVDLPKPCKNLHLSCMRVFQMFFKIVSQKPVSFSCGICPNDRK</sequence>
<organism evidence="2 3">
    <name type="scientific">Forsythia ovata</name>
    <dbReference type="NCBI Taxonomy" id="205694"/>
    <lineage>
        <taxon>Eukaryota</taxon>
        <taxon>Viridiplantae</taxon>
        <taxon>Streptophyta</taxon>
        <taxon>Embryophyta</taxon>
        <taxon>Tracheophyta</taxon>
        <taxon>Spermatophyta</taxon>
        <taxon>Magnoliopsida</taxon>
        <taxon>eudicotyledons</taxon>
        <taxon>Gunneridae</taxon>
        <taxon>Pentapetalae</taxon>
        <taxon>asterids</taxon>
        <taxon>lamiids</taxon>
        <taxon>Lamiales</taxon>
        <taxon>Oleaceae</taxon>
        <taxon>Forsythieae</taxon>
        <taxon>Forsythia</taxon>
    </lineage>
</organism>
<dbReference type="EMBL" id="JBFOLJ010000011">
    <property type="protein sequence ID" value="KAL2495081.1"/>
    <property type="molecule type" value="Genomic_DNA"/>
</dbReference>
<dbReference type="AlphaFoldDB" id="A0ABD1S2W6"/>
<evidence type="ECO:0000313" key="2">
    <source>
        <dbReference type="EMBL" id="KAL2495081.1"/>
    </source>
</evidence>
<protein>
    <submittedName>
        <fullName evidence="2">Geranyllinalool synthase</fullName>
    </submittedName>
</protein>
<evidence type="ECO:0000313" key="3">
    <source>
        <dbReference type="Proteomes" id="UP001604277"/>
    </source>
</evidence>
<name>A0ABD1S2W6_9LAMI</name>
<dbReference type="PANTHER" id="PTHR31739">
    <property type="entry name" value="ENT-COPALYL DIPHOSPHATE SYNTHASE, CHLOROPLASTIC"/>
    <property type="match status" value="1"/>
</dbReference>
<evidence type="ECO:0000256" key="1">
    <source>
        <dbReference type="ARBA" id="ARBA00022842"/>
    </source>
</evidence>
<dbReference type="GO" id="GO:0016829">
    <property type="term" value="F:lyase activity"/>
    <property type="evidence" value="ECO:0007669"/>
    <property type="project" value="UniProtKB-ARBA"/>
</dbReference>
<dbReference type="InterPro" id="IPR008949">
    <property type="entry name" value="Isoprenoid_synthase_dom_sf"/>
</dbReference>